<dbReference type="CDD" id="cd05171">
    <property type="entry name" value="PIKKc_ATM"/>
    <property type="match status" value="1"/>
</dbReference>
<comment type="catalytic activity">
    <reaction evidence="18">
        <text>L-seryl-[protein] + ATP = O-phospho-L-seryl-[protein] + ADP + H(+)</text>
        <dbReference type="Rhea" id="RHEA:17989"/>
        <dbReference type="Rhea" id="RHEA-COMP:9863"/>
        <dbReference type="Rhea" id="RHEA-COMP:11604"/>
        <dbReference type="ChEBI" id="CHEBI:15378"/>
        <dbReference type="ChEBI" id="CHEBI:29999"/>
        <dbReference type="ChEBI" id="CHEBI:30616"/>
        <dbReference type="ChEBI" id="CHEBI:83421"/>
        <dbReference type="ChEBI" id="CHEBI:456216"/>
        <dbReference type="EC" id="2.7.11.1"/>
    </reaction>
</comment>
<keyword evidence="9" id="KW-0227">DNA damage</keyword>
<dbReference type="GO" id="GO:1904115">
    <property type="term" value="C:axon cytoplasm"/>
    <property type="evidence" value="ECO:0007669"/>
    <property type="project" value="GOC"/>
</dbReference>
<dbReference type="SUPFAM" id="SSF56112">
    <property type="entry name" value="Protein kinase-like (PK-like)"/>
    <property type="match status" value="1"/>
</dbReference>
<dbReference type="InterPro" id="IPR018936">
    <property type="entry name" value="PI3/4_kinase_CS"/>
</dbReference>
<keyword evidence="16" id="KW-0131">Cell cycle</keyword>
<dbReference type="GO" id="GO:0048489">
    <property type="term" value="P:synaptic vesicle transport"/>
    <property type="evidence" value="ECO:0007669"/>
    <property type="project" value="UniProtKB-ARBA"/>
</dbReference>
<comment type="subunit">
    <text evidence="19">Oligomer composed of two heavy chains and two light chains.</text>
</comment>
<dbReference type="GO" id="GO:0006281">
    <property type="term" value="P:DNA repair"/>
    <property type="evidence" value="ECO:0007669"/>
    <property type="project" value="InterPro"/>
</dbReference>
<dbReference type="PROSITE" id="PS00411">
    <property type="entry name" value="KINESIN_MOTOR_1"/>
    <property type="match status" value="1"/>
</dbReference>
<feature type="domain" description="PI3K/PI4K catalytic" evidence="26">
    <location>
        <begin position="2401"/>
        <end position="2720"/>
    </location>
</feature>
<feature type="binding site" evidence="22">
    <location>
        <begin position="2778"/>
        <end position="2785"/>
    </location>
    <ligand>
        <name>ATP</name>
        <dbReference type="ChEBI" id="CHEBI:30616"/>
    </ligand>
</feature>
<evidence type="ECO:0000256" key="18">
    <source>
        <dbReference type="ARBA" id="ARBA00048679"/>
    </source>
</evidence>
<dbReference type="Gene3D" id="3.40.850.10">
    <property type="entry name" value="Kinesin motor domain"/>
    <property type="match status" value="1"/>
</dbReference>
<keyword evidence="4" id="KW-0963">Cytoplasm</keyword>
<keyword evidence="10" id="KW-0418">Kinase</keyword>
<evidence type="ECO:0000259" key="26">
    <source>
        <dbReference type="PROSITE" id="PS50290"/>
    </source>
</evidence>
<dbReference type="PROSITE" id="PS00915">
    <property type="entry name" value="PI3_4_KINASE_1"/>
    <property type="match status" value="1"/>
</dbReference>
<dbReference type="Gene3D" id="6.10.250.1590">
    <property type="match status" value="1"/>
</dbReference>
<dbReference type="GO" id="GO:0004674">
    <property type="term" value="F:protein serine/threonine kinase activity"/>
    <property type="evidence" value="ECO:0007669"/>
    <property type="project" value="UniProtKB-KW"/>
</dbReference>
<organism evidence="28 29">
    <name type="scientific">Ooceraea biroi</name>
    <name type="common">Clonal raider ant</name>
    <name type="synonym">Cerapachys biroi</name>
    <dbReference type="NCBI Taxonomy" id="2015173"/>
    <lineage>
        <taxon>Eukaryota</taxon>
        <taxon>Metazoa</taxon>
        <taxon>Ecdysozoa</taxon>
        <taxon>Arthropoda</taxon>
        <taxon>Hexapoda</taxon>
        <taxon>Insecta</taxon>
        <taxon>Pterygota</taxon>
        <taxon>Neoptera</taxon>
        <taxon>Endopterygota</taxon>
        <taxon>Hymenoptera</taxon>
        <taxon>Apocrita</taxon>
        <taxon>Aculeata</taxon>
        <taxon>Formicoidea</taxon>
        <taxon>Formicidae</taxon>
        <taxon>Dorylinae</taxon>
        <taxon>Ooceraea</taxon>
    </lineage>
</organism>
<dbReference type="SMART" id="SM00129">
    <property type="entry name" value="KISc"/>
    <property type="match status" value="1"/>
</dbReference>
<evidence type="ECO:0000256" key="17">
    <source>
        <dbReference type="ARBA" id="ARBA00047899"/>
    </source>
</evidence>
<dbReference type="GO" id="GO:0007097">
    <property type="term" value="P:nuclear migration"/>
    <property type="evidence" value="ECO:0007669"/>
    <property type="project" value="UniProtKB-ARBA"/>
</dbReference>
<evidence type="ECO:0000259" key="27">
    <source>
        <dbReference type="PROSITE" id="PS51189"/>
    </source>
</evidence>
<evidence type="ECO:0000256" key="23">
    <source>
        <dbReference type="SAM" id="Coils"/>
    </source>
</evidence>
<dbReference type="FunFam" id="3.30.1010.10:FF:000023">
    <property type="entry name" value="Serine/threonine-protein kinase ATM"/>
    <property type="match status" value="1"/>
</dbReference>
<dbReference type="InterPro" id="IPR036961">
    <property type="entry name" value="Kinesin_motor_dom_sf"/>
</dbReference>
<accession>A0A3L8DJE4</accession>
<comment type="catalytic activity">
    <reaction evidence="17">
        <text>L-threonyl-[protein] + ATP = O-phospho-L-threonyl-[protein] + ADP + H(+)</text>
        <dbReference type="Rhea" id="RHEA:46608"/>
        <dbReference type="Rhea" id="RHEA-COMP:11060"/>
        <dbReference type="Rhea" id="RHEA-COMP:11605"/>
        <dbReference type="ChEBI" id="CHEBI:15378"/>
        <dbReference type="ChEBI" id="CHEBI:30013"/>
        <dbReference type="ChEBI" id="CHEBI:30616"/>
        <dbReference type="ChEBI" id="CHEBI:61977"/>
        <dbReference type="ChEBI" id="CHEBI:456216"/>
        <dbReference type="EC" id="2.7.11.1"/>
    </reaction>
</comment>
<dbReference type="CDD" id="cd23649">
    <property type="entry name" value="Khc_CBD_cc"/>
    <property type="match status" value="1"/>
</dbReference>
<dbReference type="InterPro" id="IPR011009">
    <property type="entry name" value="Kinase-like_dom_sf"/>
</dbReference>
<dbReference type="EC" id="2.7.11.1" evidence="3"/>
<dbReference type="Pfam" id="PF00454">
    <property type="entry name" value="PI3_PI4_kinase"/>
    <property type="match status" value="1"/>
</dbReference>
<evidence type="ECO:0000256" key="4">
    <source>
        <dbReference type="ARBA" id="ARBA00022490"/>
    </source>
</evidence>
<dbReference type="SUPFAM" id="SSF52540">
    <property type="entry name" value="P-loop containing nucleoside triphosphate hydrolases"/>
    <property type="match status" value="1"/>
</dbReference>
<feature type="coiled-coil region" evidence="23">
    <location>
        <begin position="3326"/>
        <end position="3536"/>
    </location>
</feature>
<keyword evidence="11 22" id="KW-0067">ATP-binding</keyword>
<keyword evidence="8 22" id="KW-0547">Nucleotide-binding</keyword>
<evidence type="ECO:0000256" key="20">
    <source>
        <dbReference type="ARBA" id="ARBA00069521"/>
    </source>
</evidence>
<evidence type="ECO:0000256" key="9">
    <source>
        <dbReference type="ARBA" id="ARBA00022763"/>
    </source>
</evidence>
<dbReference type="PROSITE" id="PS00916">
    <property type="entry name" value="PI3_4_KINASE_2"/>
    <property type="match status" value="1"/>
</dbReference>
<evidence type="ECO:0000256" key="14">
    <source>
        <dbReference type="ARBA" id="ARBA00023212"/>
    </source>
</evidence>
<dbReference type="GO" id="GO:0005874">
    <property type="term" value="C:microtubule"/>
    <property type="evidence" value="ECO:0007669"/>
    <property type="project" value="UniProtKB-KW"/>
</dbReference>
<dbReference type="SMART" id="SM00146">
    <property type="entry name" value="PI3Kc"/>
    <property type="match status" value="1"/>
</dbReference>
<dbReference type="CDD" id="cd01369">
    <property type="entry name" value="KISc_KHC_KIF5"/>
    <property type="match status" value="1"/>
</dbReference>
<evidence type="ECO:0000256" key="19">
    <source>
        <dbReference type="ARBA" id="ARBA00064588"/>
    </source>
</evidence>
<gene>
    <name evidence="28" type="ORF">DMN91_007151</name>
</gene>
<evidence type="ECO:0000256" key="7">
    <source>
        <dbReference type="ARBA" id="ARBA00022701"/>
    </source>
</evidence>
<keyword evidence="7" id="KW-0493">Microtubule</keyword>
<evidence type="ECO:0000256" key="10">
    <source>
        <dbReference type="ARBA" id="ARBA00022777"/>
    </source>
</evidence>
<dbReference type="PRINTS" id="PR00380">
    <property type="entry name" value="KINESINHEAVY"/>
</dbReference>
<evidence type="ECO:0000256" key="11">
    <source>
        <dbReference type="ARBA" id="ARBA00022840"/>
    </source>
</evidence>
<evidence type="ECO:0000256" key="8">
    <source>
        <dbReference type="ARBA" id="ARBA00022741"/>
    </source>
</evidence>
<evidence type="ECO:0000256" key="13">
    <source>
        <dbReference type="ARBA" id="ARBA00023175"/>
    </source>
</evidence>
<dbReference type="PROSITE" id="PS51189">
    <property type="entry name" value="FAT"/>
    <property type="match status" value="1"/>
</dbReference>
<evidence type="ECO:0000313" key="28">
    <source>
        <dbReference type="EMBL" id="RLU20540.1"/>
    </source>
</evidence>
<dbReference type="PROSITE" id="PS50290">
    <property type="entry name" value="PI3_4_KINASE_3"/>
    <property type="match status" value="1"/>
</dbReference>
<dbReference type="GO" id="GO:0008017">
    <property type="term" value="F:microtubule binding"/>
    <property type="evidence" value="ECO:0007669"/>
    <property type="project" value="InterPro"/>
</dbReference>
<evidence type="ECO:0000256" key="21">
    <source>
        <dbReference type="ARBA" id="ARBA00073111"/>
    </source>
</evidence>
<feature type="coiled-coil region" evidence="23">
    <location>
        <begin position="3024"/>
        <end position="3065"/>
    </location>
</feature>
<keyword evidence="13 22" id="KW-0505">Motor protein</keyword>
<dbReference type="EMBL" id="QOIP01000007">
    <property type="protein sequence ID" value="RLU20540.1"/>
    <property type="molecule type" value="Genomic_DNA"/>
</dbReference>
<evidence type="ECO:0000256" key="5">
    <source>
        <dbReference type="ARBA" id="ARBA00022527"/>
    </source>
</evidence>
<dbReference type="GO" id="GO:0005634">
    <property type="term" value="C:nucleus"/>
    <property type="evidence" value="ECO:0007669"/>
    <property type="project" value="UniProtKB-SubCell"/>
</dbReference>
<dbReference type="GO" id="GO:0003777">
    <property type="term" value="F:microtubule motor activity"/>
    <property type="evidence" value="ECO:0007669"/>
    <property type="project" value="InterPro"/>
</dbReference>
<evidence type="ECO:0000256" key="16">
    <source>
        <dbReference type="ARBA" id="ARBA00023306"/>
    </source>
</evidence>
<keyword evidence="5" id="KW-0723">Serine/threonine-protein kinase</keyword>
<dbReference type="Proteomes" id="UP000279307">
    <property type="component" value="Chromosome 7"/>
</dbReference>
<evidence type="ECO:0000256" key="24">
    <source>
        <dbReference type="SAM" id="MobiDB-lite"/>
    </source>
</evidence>
<dbReference type="InterPro" id="IPR027417">
    <property type="entry name" value="P-loop_NTPase"/>
</dbReference>
<keyword evidence="12 23" id="KW-0175">Coiled coil</keyword>
<evidence type="ECO:0000256" key="1">
    <source>
        <dbReference type="ARBA" id="ARBA00004123"/>
    </source>
</evidence>
<dbReference type="Gene3D" id="1.10.1070.11">
    <property type="entry name" value="Phosphatidylinositol 3-/4-kinase, catalytic domain"/>
    <property type="match status" value="1"/>
</dbReference>
<dbReference type="OrthoDB" id="3176171at2759"/>
<dbReference type="GO" id="GO:0098957">
    <property type="term" value="P:anterograde axonal transport of mitochondrion"/>
    <property type="evidence" value="ECO:0007669"/>
    <property type="project" value="UniProtKB-ARBA"/>
</dbReference>
<dbReference type="InterPro" id="IPR014009">
    <property type="entry name" value="PIK_FAT"/>
</dbReference>
<dbReference type="InterPro" id="IPR016024">
    <property type="entry name" value="ARM-type_fold"/>
</dbReference>
<proteinExistence type="inferred from homology"/>
<reference evidence="28 29" key="1">
    <citation type="journal article" date="2018" name="Genome Res.">
        <title>The genomic architecture and molecular evolution of ant odorant receptors.</title>
        <authorList>
            <person name="McKenzie S.K."/>
            <person name="Kronauer D.J.C."/>
        </authorList>
    </citation>
    <scope>NUCLEOTIDE SEQUENCE [LARGE SCALE GENOMIC DNA]</scope>
    <source>
        <strain evidence="28">Clonal line C1</strain>
    </source>
</reference>
<feature type="coiled-coil region" evidence="23">
    <location>
        <begin position="3110"/>
        <end position="3221"/>
    </location>
</feature>
<dbReference type="InterPro" id="IPR059182">
    <property type="entry name" value="Khc_C"/>
</dbReference>
<dbReference type="Pfam" id="PF00225">
    <property type="entry name" value="Kinesin"/>
    <property type="match status" value="1"/>
</dbReference>
<dbReference type="GO" id="GO:0005524">
    <property type="term" value="F:ATP binding"/>
    <property type="evidence" value="ECO:0007669"/>
    <property type="project" value="UniProtKB-UniRule"/>
</dbReference>
<dbReference type="Pfam" id="PF02260">
    <property type="entry name" value="FATC"/>
    <property type="match status" value="1"/>
</dbReference>
<keyword evidence="15" id="KW-0539">Nucleus</keyword>
<sequence length="3594" mass="410988">MSRISEKIREILKLADSSKITDKRKCVTDLLDVYHNDDALKEVCQNTERKTGIVSWSHIMHVAHKLVLDEAERGGKETNIKNNERQAIMSLVINTIRHSNEKSTELLKSSEVIPMILQILDSKIYIHYQDAYLGILVTYILSKSTNHSNIAAEQWKELLTVCLKLYRRAHLKKHVVLDALQMIVEHSFLHTNLLVHVKNLLLFLEKIFEDVKGNNEQLTESFYKLSNSVCRQIAMESRVTLCKFSEDIALDILRLNGSEEKYRLLLIFLQIHHPHGTSKYDDGAYAYDTSKWRDLLRSMCLVIQENCKLDVQWRSFVEFASEVDNTVNLGCSLEANFEGTHVQNKRRRILNRMENVVELITESSPEEVWSMLKILTETLRKYPQCLKPQELAPLLQRLTELAQSRDESIMNNLYNLAAVLMENEVSSGEEMQDATIHWSKIWDMLLRSLGANQNEEMGHSLIRCFIRHNRMPNANALLRLYLTKTIRWSLNSVYTLRQLCERVSLPEDASTSVLDPSPSTMTTPVCDRTRLLEWLLTAPWQKLATRLPIADMCASSIDLVLSSRCRQTVKTDQKRALQSHEGTRRLAYVSHRDKRLHDIFQEEGSSDEVYITLMKIALLARLLSALKLLGVVTVENIVDCPLIDVMKSHLTSSFEVLTKIDPNRSKYMYLLNVTRALSELYGTTYDADIAKMIVSASTLNMLQSVFDVLNFDDSRNCDYYKEHNTFQERRRRSDVCTELPSSTTTTSLPRKDAIRLRVVEALAAFCALHIGADCDKSTLQTRMMKNLLIMQQDFTSSVDTRMSLTILESLATRDQAEIQCQFADKPLELLSEVCQKCRKNEESTCRLLNLLPYFFKYATEYSYSPKETLIKTLGAFYNHIHQRNCGVLVHVNYMKCICNFVRIDPDFLWSSSNNEVASMLDSVLDYIGNKLFLLRSQAIRCLQELLSFGSVADEWKEWMFVIVEKTVFKLFDEMNQQSSSNSENLEENQQEDEKETRTATALIALTSVACASSILQGCESMNEFFRKHVSHIVPILLRTSNLAVAVSFCANCAGVAFDDVFEDVFPSCFAWLISSDESTLEAGNKAERMLWDLLKSTNKFEKTRGYGRLFSDRLQDVLVELVRRLHDEDDFKRVLSLPGVRFPAMDPPHFPRATVDRCLDRLERNFLGKPLTLILVEQQPAALQKTLLCLVSAVHSSRSREGQLKRLHQYAYFCSRLNLAEPFFDEMAAFLIRDVCYSLLHLTRNSDETLVTACCKFLDMFLRSVLPTRAAEVRDILRFIVASLIRLAQGANDAGNVAANLLRFLVVEQKDTLREAIAKLSAFPNHEIFRDARETHNIIRSKKDGVALCLEDELERFLGAINEENAECTLEDLADLTQQLSTRKRELRELHQKLGTPGYPEDGASILHRLVFKLVKLMESSNSCISMEATKCLGELGPMDSTVVLRPIKNLIQEADHAIEALTYHSVSMLTSFLVENAVELRKVSADALYAVLSTSHGRKLSNPEYLRNLSNILKEYAPLKIDYIQPFSRGRCVTQTSFHVDNTKFRIVMDPKNALWTVKDSMNYTEWVVKITCGIAECFADSYLESFLPVCRLSIEFCELILPRIIYLIICENKSFIGSIYSINQIESIARHHFAINQETEATSRDCDQKIVRRMLDVVNHIRAQLPDGASLKLDYVHLAKAAHKCSAYYTALLFAQLACESISTDYPDFSSDPRIDYIYERQPEDGRVLQDIMLDTYTNISDPDAIYGAGSSHLLDHESRIQYYARTNRWDNVMLAQDIELSHNGNQLTNAKTAMANALHHSGLQFLQWQFLGSDCLDEKFSYECAWRLSNWNLLISDNVNANCYDSQAQPRLEQLENAFHAHHYHALKCLHENDRQGTERAIESARESVIRSLRIISLESNRTVNEKLSQLRLLREIEQLSSAADSPGEKYPKVLRSWDEHQISQTGEFDCVEPILWQRIIMFRIQESLRTDPNVETAFFATCLDLAEVAEGQGAFPVAARALGSLTKQENLSVDLQNQLLYQESLLTWMKSDQIIARRLLRTLIEKRKLKPSLRAKALRVYGDWMAETKSENPQAVIQKYYLESIETSEAIKDQVPDVVRNLHDTQVALARFADAQYEQITAYMNSPVYESLKEYAHGNDAMNKVDQVQKMKNHDLKRAMLINQRQTTNDAAELKNIGQERRKYLGQAVLYYLKTLQCSEEHNMLIFRLVALWLDNMLDEEVNELLLKELNTVPSFKFIPLVPQLAAHISNDLKQRGSFSAHIFEILERAALEHPYHTLPVLLALKNLHSDDEYDSAGKVTKKQEERRVLGAKKLLKQLANSPVSAIVHEMENLSRALLSLAYWQPNGKCYPGKCYPIPRDQPICKLKNLSNVLLPTLSLSVRPSGNYKDVIGVKMYQDTCEFVGGVNAPKKVICVGTDGVHRRQLVKGKDDLRQDAVMQQVFTVMNALLRTCKETKRRNLRIRTYKVVPLTQRSGVLEWCDNTVPITAALMGKPGLHKKYYPRDLTAEAAREKLKNVAQDTNEVKLKVFLECCKRMRPAFHHFFEEKYRSPETWVERTLTYTRSVATTSIAGYILGLGDRHLSNILIDERTAEVVHIDFGVAFEQGKVLPVPETIPFRLTRDIEVAMGVSGIEGTMRRSCEVTMTMLRDQRQIIITLLQVLLYDPLFTWAITPEKACKMQSDVVKRGFSENSGRAPVETNKIAKRALLRIEQKLRGTEDGLVSSVPGQVERLLQEARDPANLCRVYYKVYNEAAKSIVTDVLAGYNGTIFAYGQTSSGKTHTMEGVIGDPNKQGIIPRIVNDIFNHIYGMEENLEFHIKVSYFEIYMDKIRDLLDVSKVNLSVHEDKNRVPFVKGATERFVSSPEEVFEVIEEGKSNRHIAVTNMNEHSSRSHSVFLINVKQENLENQKKLSGKLYLVDLAGSEKVSKTGAEGTVLDEAKNINKSLSALGNVISALADGNKTHIPYRDSKLTRILQESLGGNARTTIIICCSPASFNESETKSTLDFGKRAKTIKNVVCVNEELTAEEWKRRYEREKDKVARLKGKVDKLEAELSRWRQGETVRPEEQVSLVEGPDVTTPINVPIEVKLDDSPMPATPGGGLMIGSLSNEERQKLEEERERLYQQLDDKDEEINQQSQYVEKLKEQMDEQEELIASARRDYEQLQQEMNRIQQENESAKEEVKEVLQALEELAVNYDQKSQEVELKNKEQESMTEELLAKQVILNNTASELQQLRDLSTHQRKRVAEMLANFLKDLGEIGVAIGGESNENLKIAPPESNGKLEEEFTVARLFISKMKSEVKNLVQRCQGLESFQVDCNKKVSEYEKDLAEYRLLISQHEARMQTLTESMKEAETRKRTLEENVDALREECAKLKAAEQVQAVTNKEKAEEKEAATKMRVALEEQMDQLRDAHQKQVAALRDELSEKQKQISELKDRNQKFNLAHQQMQSDYERLKQEEANKSVKLQELMLLNERREQARKDLKGLEETVHKQLVRDNADLRCELPKLEKRLRATMERVKALETALRDAKEGAMRDRKRYQYEVDRIKEAVRQKNLARRGPSAQIAKPIRAGQHHLSNVNAIRTGNRGKE</sequence>
<feature type="domain" description="Kinesin motor" evidence="25">
    <location>
        <begin position="2754"/>
        <end position="3019"/>
    </location>
</feature>
<evidence type="ECO:0000256" key="2">
    <source>
        <dbReference type="ARBA" id="ARBA00004245"/>
    </source>
</evidence>
<protein>
    <recommendedName>
        <fullName evidence="20">Kinesin heavy chain</fullName>
        <ecNumber evidence="3">2.7.11.1</ecNumber>
    </recommendedName>
    <alternativeName>
        <fullName evidence="21">Serine/threonine-protein kinase ATM</fullName>
    </alternativeName>
</protein>
<dbReference type="GO" id="GO:0030951">
    <property type="term" value="P:establishment or maintenance of microtubule cytoskeleton polarity"/>
    <property type="evidence" value="ECO:0007669"/>
    <property type="project" value="UniProtKB-ARBA"/>
</dbReference>
<dbReference type="GO" id="GO:0005871">
    <property type="term" value="C:kinesin complex"/>
    <property type="evidence" value="ECO:0007669"/>
    <property type="project" value="UniProtKB-ARBA"/>
</dbReference>
<dbReference type="InterPro" id="IPR003151">
    <property type="entry name" value="PIK-rel_kinase_FAT"/>
</dbReference>
<evidence type="ECO:0000256" key="12">
    <source>
        <dbReference type="ARBA" id="ARBA00023054"/>
    </source>
</evidence>
<dbReference type="InterPro" id="IPR000403">
    <property type="entry name" value="PI3/4_kinase_cat_dom"/>
</dbReference>
<dbReference type="InterPro" id="IPR036940">
    <property type="entry name" value="PI3/4_kinase_cat_sf"/>
</dbReference>
<dbReference type="PROSITE" id="PS50067">
    <property type="entry name" value="KINESIN_MOTOR_2"/>
    <property type="match status" value="1"/>
</dbReference>
<dbReference type="InterPro" id="IPR038980">
    <property type="entry name" value="ATM_plant"/>
</dbReference>
<evidence type="ECO:0000313" key="29">
    <source>
        <dbReference type="Proteomes" id="UP000279307"/>
    </source>
</evidence>
<evidence type="ECO:0000259" key="25">
    <source>
        <dbReference type="PROSITE" id="PS50067"/>
    </source>
</evidence>
<keyword evidence="14" id="KW-0206">Cytoskeleton</keyword>
<keyword evidence="6" id="KW-0808">Transferase</keyword>
<dbReference type="Pfam" id="PF02259">
    <property type="entry name" value="FAT"/>
    <property type="match status" value="1"/>
</dbReference>
<evidence type="ECO:0000256" key="15">
    <source>
        <dbReference type="ARBA" id="ARBA00023242"/>
    </source>
</evidence>
<dbReference type="InterPro" id="IPR003152">
    <property type="entry name" value="FATC_dom"/>
</dbReference>
<feature type="region of interest" description="Disordered" evidence="24">
    <location>
        <begin position="3558"/>
        <end position="3594"/>
    </location>
</feature>
<dbReference type="SUPFAM" id="SSF48371">
    <property type="entry name" value="ARM repeat"/>
    <property type="match status" value="2"/>
</dbReference>
<dbReference type="FunFam" id="3.40.850.10:FF:000067">
    <property type="entry name" value="Kinesin-like protein"/>
    <property type="match status" value="1"/>
</dbReference>
<dbReference type="InterPro" id="IPR044107">
    <property type="entry name" value="PIKKc_ATM"/>
</dbReference>
<dbReference type="InterPro" id="IPR019821">
    <property type="entry name" value="Kinesin_motor_CS"/>
</dbReference>
<dbReference type="GO" id="GO:0007292">
    <property type="term" value="P:female gamete generation"/>
    <property type="evidence" value="ECO:0007669"/>
    <property type="project" value="UniProtKB-ARBA"/>
</dbReference>
<dbReference type="PANTHER" id="PTHR37079:SF4">
    <property type="entry name" value="SERINE_THREONINE-PROTEIN KINASE ATM"/>
    <property type="match status" value="1"/>
</dbReference>
<evidence type="ECO:0000256" key="3">
    <source>
        <dbReference type="ARBA" id="ARBA00012513"/>
    </source>
</evidence>
<evidence type="ECO:0000256" key="6">
    <source>
        <dbReference type="ARBA" id="ARBA00022679"/>
    </source>
</evidence>
<comment type="similarity">
    <text evidence="22">Belongs to the TRAFAC class myosin-kinesin ATPase superfamily. Kinesin family.</text>
</comment>
<comment type="subcellular location">
    <subcellularLocation>
        <location evidence="2">Cytoplasm</location>
        <location evidence="2">Cytoskeleton</location>
    </subcellularLocation>
    <subcellularLocation>
        <location evidence="1">Nucleus</location>
    </subcellularLocation>
</comment>
<dbReference type="Gene3D" id="3.30.1010.10">
    <property type="entry name" value="Phosphatidylinositol 3-kinase Catalytic Subunit, Chain A, domain 4"/>
    <property type="match status" value="1"/>
</dbReference>
<dbReference type="PANTHER" id="PTHR37079">
    <property type="entry name" value="SERINE/THREONINE-PROTEIN KINASE ATM"/>
    <property type="match status" value="1"/>
</dbReference>
<dbReference type="InterPro" id="IPR001752">
    <property type="entry name" value="Kinesin_motor_dom"/>
</dbReference>
<evidence type="ECO:0000256" key="22">
    <source>
        <dbReference type="PROSITE-ProRule" id="PRU00283"/>
    </source>
</evidence>
<name>A0A3L8DJE4_OOCBI</name>
<feature type="domain" description="FAT" evidence="27">
    <location>
        <begin position="1679"/>
        <end position="2292"/>
    </location>
</feature>
<comment type="caution">
    <text evidence="28">The sequence shown here is derived from an EMBL/GenBank/DDBJ whole genome shotgun (WGS) entry which is preliminary data.</text>
</comment>